<comment type="caution">
    <text evidence="1">The sequence shown here is derived from an EMBL/GenBank/DDBJ whole genome shotgun (WGS) entry which is preliminary data.</text>
</comment>
<evidence type="ECO:0000313" key="2">
    <source>
        <dbReference type="Proteomes" id="UP000247602"/>
    </source>
</evidence>
<gene>
    <name evidence="1" type="ORF">DMO24_24230</name>
</gene>
<reference evidence="1 2" key="1">
    <citation type="submission" date="2018-06" db="EMBL/GenBank/DDBJ databases">
        <title>Draft genome sequence of Modestobacter versicolor CP153-2.</title>
        <authorList>
            <person name="Gundlapally S.R."/>
        </authorList>
    </citation>
    <scope>NUCLEOTIDE SEQUENCE [LARGE SCALE GENOMIC DNA]</scope>
    <source>
        <strain evidence="1 2">CP153-2</strain>
    </source>
</reference>
<dbReference type="Proteomes" id="UP000247602">
    <property type="component" value="Unassembled WGS sequence"/>
</dbReference>
<protein>
    <submittedName>
        <fullName evidence="1">Uncharacterized protein</fullName>
    </submittedName>
</protein>
<sequence>RKLADFFRVHADVFVFERLVVADYVEQFTTELFNAFASLDGGISQIALIVAGAKRDNVSGITGSSSSGFGPNRVQNNFGHFVLLTNGWFNGRFGFSGSRATSYTDGRVGGDAHDGNL</sequence>
<keyword evidence="2" id="KW-1185">Reference proteome</keyword>
<organism evidence="1 2">
    <name type="scientific">Modestobacter versicolor</name>
    <dbReference type="NCBI Taxonomy" id="429133"/>
    <lineage>
        <taxon>Bacteria</taxon>
        <taxon>Bacillati</taxon>
        <taxon>Actinomycetota</taxon>
        <taxon>Actinomycetes</taxon>
        <taxon>Geodermatophilales</taxon>
        <taxon>Geodermatophilaceae</taxon>
        <taxon>Modestobacter</taxon>
    </lineage>
</organism>
<dbReference type="AlphaFoldDB" id="A0A323VEQ7"/>
<accession>A0A323VEQ7</accession>
<name>A0A323VEQ7_9ACTN</name>
<evidence type="ECO:0000313" key="1">
    <source>
        <dbReference type="EMBL" id="PZA18788.1"/>
    </source>
</evidence>
<feature type="non-terminal residue" evidence="1">
    <location>
        <position position="1"/>
    </location>
</feature>
<proteinExistence type="predicted"/>
<dbReference type="EMBL" id="QKNV01000653">
    <property type="protein sequence ID" value="PZA18788.1"/>
    <property type="molecule type" value="Genomic_DNA"/>
</dbReference>